<dbReference type="RefSeq" id="WP_165972630.1">
    <property type="nucleotide sequence ID" value="NZ_JBHRVM010000001.1"/>
</dbReference>
<dbReference type="Pfam" id="PF19305">
    <property type="entry name" value="MmgE_PrpD_C"/>
    <property type="match status" value="1"/>
</dbReference>
<dbReference type="Gene3D" id="3.30.1330.120">
    <property type="entry name" value="2-methylcitrate dehydratase PrpD"/>
    <property type="match status" value="1"/>
</dbReference>
<organism evidence="4 5">
    <name type="scientific">Paracandidimonas soli</name>
    <dbReference type="NCBI Taxonomy" id="1917182"/>
    <lineage>
        <taxon>Bacteria</taxon>
        <taxon>Pseudomonadati</taxon>
        <taxon>Pseudomonadota</taxon>
        <taxon>Betaproteobacteria</taxon>
        <taxon>Burkholderiales</taxon>
        <taxon>Alcaligenaceae</taxon>
        <taxon>Paracandidimonas</taxon>
    </lineage>
</organism>
<dbReference type="InterPro" id="IPR045336">
    <property type="entry name" value="MmgE_PrpD_N"/>
</dbReference>
<dbReference type="Proteomes" id="UP000294692">
    <property type="component" value="Unassembled WGS sequence"/>
</dbReference>
<evidence type="ECO:0000313" key="4">
    <source>
        <dbReference type="EMBL" id="TCU95225.1"/>
    </source>
</evidence>
<gene>
    <name evidence="4" type="ORF">EV686_10868</name>
</gene>
<reference evidence="4 5" key="1">
    <citation type="submission" date="2019-03" db="EMBL/GenBank/DDBJ databases">
        <title>Genomic Encyclopedia of Type Strains, Phase IV (KMG-IV): sequencing the most valuable type-strain genomes for metagenomic binning, comparative biology and taxonomic classification.</title>
        <authorList>
            <person name="Goeker M."/>
        </authorList>
    </citation>
    <scope>NUCLEOTIDE SEQUENCE [LARGE SCALE GENOMIC DNA]</scope>
    <source>
        <strain evidence="4 5">DSM 100048</strain>
    </source>
</reference>
<feature type="domain" description="MmgE/PrpD C-terminal" evidence="3">
    <location>
        <begin position="279"/>
        <end position="433"/>
    </location>
</feature>
<evidence type="ECO:0000259" key="2">
    <source>
        <dbReference type="Pfam" id="PF03972"/>
    </source>
</evidence>
<accession>A0A4R3UT99</accession>
<dbReference type="InterPro" id="IPR005656">
    <property type="entry name" value="MmgE_PrpD"/>
</dbReference>
<feature type="domain" description="MmgE/PrpD N-terminal" evidence="2">
    <location>
        <begin position="17"/>
        <end position="251"/>
    </location>
</feature>
<proteinExistence type="inferred from homology"/>
<dbReference type="GO" id="GO:0016829">
    <property type="term" value="F:lyase activity"/>
    <property type="evidence" value="ECO:0007669"/>
    <property type="project" value="InterPro"/>
</dbReference>
<dbReference type="SUPFAM" id="SSF103378">
    <property type="entry name" value="2-methylcitrate dehydratase PrpD"/>
    <property type="match status" value="1"/>
</dbReference>
<dbReference type="InterPro" id="IPR045337">
    <property type="entry name" value="MmgE_PrpD_C"/>
</dbReference>
<dbReference type="Pfam" id="PF03972">
    <property type="entry name" value="MmgE_PrpD_N"/>
    <property type="match status" value="1"/>
</dbReference>
<evidence type="ECO:0000256" key="1">
    <source>
        <dbReference type="ARBA" id="ARBA00006174"/>
    </source>
</evidence>
<name>A0A4R3UT99_9BURK</name>
<evidence type="ECO:0000259" key="3">
    <source>
        <dbReference type="Pfam" id="PF19305"/>
    </source>
</evidence>
<dbReference type="InterPro" id="IPR036148">
    <property type="entry name" value="MmgE/PrpD_sf"/>
</dbReference>
<protein>
    <submittedName>
        <fullName evidence="4">2-methylcitrate dehydratase PrpD</fullName>
    </submittedName>
</protein>
<evidence type="ECO:0000313" key="5">
    <source>
        <dbReference type="Proteomes" id="UP000294692"/>
    </source>
</evidence>
<dbReference type="InterPro" id="IPR042188">
    <property type="entry name" value="MmgE/PrpD_sf_2"/>
</dbReference>
<dbReference type="Gene3D" id="1.10.4100.10">
    <property type="entry name" value="2-methylcitrate dehydratase PrpD"/>
    <property type="match status" value="1"/>
</dbReference>
<dbReference type="EMBL" id="SMBX01000008">
    <property type="protein sequence ID" value="TCU95225.1"/>
    <property type="molecule type" value="Genomic_DNA"/>
</dbReference>
<comment type="similarity">
    <text evidence="1">Belongs to the PrpD family.</text>
</comment>
<sequence>MSALPRQPEPTTEGLTQALARFVAELPQCDVPPAVRRETRRAMADCIGAGLAGARADVARIAAQARAGASGACALWGREERASAGDAALINGCAAHAHALDDTHESMRGHPSVPIVPAILALGEEINADGDSLVMAYIAGVEVGGRLGRSVNDRHSQVGWHTTCTLGAVGAAAACAYLLRLDETRIRHALGIASSMAGGLRVNFGTMTKALHAGLAAQHGVLAAQLAAGGLTASPVSLEGHEGFLQLFCDDGSHDAARALQSLGKSFEVTDPGIVYKRYPTCSLMHALIDMVLQAGAAGVLGSGEGVELRCEISRRLDSARARAWPATGLDAKFHVEYCVAVAAYRGTQGIQDFTDDAVMCPQVRAWADKVSLSQGKNFPDGNGDFAVLTVLRDGVEIFRQSQAKPFGHPSMPLSDTQHEDKFMRLATTVFPGGRAAGLWRLLSAPQLCSARTLAAALSAR</sequence>
<comment type="caution">
    <text evidence="4">The sequence shown here is derived from an EMBL/GenBank/DDBJ whole genome shotgun (WGS) entry which is preliminary data.</text>
</comment>
<keyword evidence="5" id="KW-1185">Reference proteome</keyword>
<dbReference type="AlphaFoldDB" id="A0A4R3UT99"/>
<dbReference type="PANTHER" id="PTHR16943">
    <property type="entry name" value="2-METHYLCITRATE DEHYDRATASE-RELATED"/>
    <property type="match status" value="1"/>
</dbReference>
<dbReference type="InterPro" id="IPR042183">
    <property type="entry name" value="MmgE/PrpD_sf_1"/>
</dbReference>
<dbReference type="PANTHER" id="PTHR16943:SF8">
    <property type="entry name" value="2-METHYLCITRATE DEHYDRATASE"/>
    <property type="match status" value="1"/>
</dbReference>